<dbReference type="HOGENOM" id="CLU_2849240_0_0_1"/>
<feature type="chain" id="PRO_5012994812" description="Secreted protein" evidence="1">
    <location>
        <begin position="16"/>
        <end position="65"/>
    </location>
</feature>
<organism evidence="2 3">
    <name type="scientific">Amanita muscaria (strain Koide BX008)</name>
    <dbReference type="NCBI Taxonomy" id="946122"/>
    <lineage>
        <taxon>Eukaryota</taxon>
        <taxon>Fungi</taxon>
        <taxon>Dikarya</taxon>
        <taxon>Basidiomycota</taxon>
        <taxon>Agaricomycotina</taxon>
        <taxon>Agaricomycetes</taxon>
        <taxon>Agaricomycetidae</taxon>
        <taxon>Agaricales</taxon>
        <taxon>Pluteineae</taxon>
        <taxon>Amanitaceae</taxon>
        <taxon>Amanita</taxon>
    </lineage>
</organism>
<evidence type="ECO:0008006" key="4">
    <source>
        <dbReference type="Google" id="ProtNLM"/>
    </source>
</evidence>
<evidence type="ECO:0000313" key="3">
    <source>
        <dbReference type="Proteomes" id="UP000054549"/>
    </source>
</evidence>
<protein>
    <recommendedName>
        <fullName evidence="4">Secreted protein</fullName>
    </recommendedName>
</protein>
<dbReference type="InParanoid" id="A0A0C2WR88"/>
<gene>
    <name evidence="2" type="ORF">M378DRAFT_169532</name>
</gene>
<keyword evidence="3" id="KW-1185">Reference proteome</keyword>
<keyword evidence="1" id="KW-0732">Signal</keyword>
<sequence>MSYLLASLFRTSASCLCCVGAKRENDTRLLANVKMSTICGSSTALYARAKKRGSPVADGCSKSSW</sequence>
<feature type="signal peptide" evidence="1">
    <location>
        <begin position="1"/>
        <end position="15"/>
    </location>
</feature>
<evidence type="ECO:0000313" key="2">
    <source>
        <dbReference type="EMBL" id="KIL59261.1"/>
    </source>
</evidence>
<dbReference type="Proteomes" id="UP000054549">
    <property type="component" value="Unassembled WGS sequence"/>
</dbReference>
<accession>A0A0C2WR88</accession>
<reference evidence="2 3" key="1">
    <citation type="submission" date="2014-04" db="EMBL/GenBank/DDBJ databases">
        <title>Evolutionary Origins and Diversification of the Mycorrhizal Mutualists.</title>
        <authorList>
            <consortium name="DOE Joint Genome Institute"/>
            <consortium name="Mycorrhizal Genomics Consortium"/>
            <person name="Kohler A."/>
            <person name="Kuo A."/>
            <person name="Nagy L.G."/>
            <person name="Floudas D."/>
            <person name="Copeland A."/>
            <person name="Barry K.W."/>
            <person name="Cichocki N."/>
            <person name="Veneault-Fourrey C."/>
            <person name="LaButti K."/>
            <person name="Lindquist E.A."/>
            <person name="Lipzen A."/>
            <person name="Lundell T."/>
            <person name="Morin E."/>
            <person name="Murat C."/>
            <person name="Riley R."/>
            <person name="Ohm R."/>
            <person name="Sun H."/>
            <person name="Tunlid A."/>
            <person name="Henrissat B."/>
            <person name="Grigoriev I.V."/>
            <person name="Hibbett D.S."/>
            <person name="Martin F."/>
        </authorList>
    </citation>
    <scope>NUCLEOTIDE SEQUENCE [LARGE SCALE GENOMIC DNA]</scope>
    <source>
        <strain evidence="2 3">Koide BX008</strain>
    </source>
</reference>
<dbReference type="EMBL" id="KN818319">
    <property type="protein sequence ID" value="KIL59261.1"/>
    <property type="molecule type" value="Genomic_DNA"/>
</dbReference>
<evidence type="ECO:0000256" key="1">
    <source>
        <dbReference type="SAM" id="SignalP"/>
    </source>
</evidence>
<dbReference type="AlphaFoldDB" id="A0A0C2WR88"/>
<name>A0A0C2WR88_AMAMK</name>
<proteinExistence type="predicted"/>